<keyword evidence="1" id="KW-1133">Transmembrane helix</keyword>
<dbReference type="RefSeq" id="WP_198409826.1">
    <property type="nucleotide sequence ID" value="NZ_LT906465.1"/>
</dbReference>
<evidence type="ECO:0000256" key="1">
    <source>
        <dbReference type="SAM" id="Phobius"/>
    </source>
</evidence>
<keyword evidence="3" id="KW-1185">Reference proteome</keyword>
<gene>
    <name evidence="2" type="ORF">SAMEA4412677_00439</name>
</gene>
<keyword evidence="1" id="KW-0812">Transmembrane</keyword>
<organism evidence="2 3">
    <name type="scientific">Chryseobacterium taklimakanense</name>
    <dbReference type="NCBI Taxonomy" id="536441"/>
    <lineage>
        <taxon>Bacteria</taxon>
        <taxon>Pseudomonadati</taxon>
        <taxon>Bacteroidota</taxon>
        <taxon>Flavobacteriia</taxon>
        <taxon>Flavobacteriales</taxon>
        <taxon>Weeksellaceae</taxon>
        <taxon>Chryseobacterium group</taxon>
        <taxon>Chryseobacterium</taxon>
    </lineage>
</organism>
<keyword evidence="1" id="KW-0472">Membrane</keyword>
<proteinExistence type="predicted"/>
<evidence type="ECO:0000313" key="3">
    <source>
        <dbReference type="Proteomes" id="UP000215196"/>
    </source>
</evidence>
<dbReference type="InterPro" id="IPR032820">
    <property type="entry name" value="ATPase_put"/>
</dbReference>
<protein>
    <submittedName>
        <fullName evidence="2">Putative F0F1-ATPase subunit (ATPase_gene1)</fullName>
    </submittedName>
</protein>
<feature type="transmembrane region" description="Helical" evidence="1">
    <location>
        <begin position="27"/>
        <end position="48"/>
    </location>
</feature>
<dbReference type="KEGG" id="ctak:4412677_00439"/>
<name>A0A239WLU0_9FLAO</name>
<reference evidence="2 3" key="1">
    <citation type="submission" date="2017-06" db="EMBL/GenBank/DDBJ databases">
        <authorList>
            <consortium name="Pathogen Informatics"/>
        </authorList>
    </citation>
    <scope>NUCLEOTIDE SEQUENCE [LARGE SCALE GENOMIC DNA]</scope>
    <source>
        <strain evidence="2 3">NCTC13490</strain>
    </source>
</reference>
<evidence type="ECO:0000313" key="2">
    <source>
        <dbReference type="EMBL" id="SNV35615.1"/>
    </source>
</evidence>
<sequence length="87" mass="9711">MSEKDLKKDGSSEKDMADFAKSGIRQYGIYSAIVFQMLGTMGLAFWGGKKLNDHYGIENNLLTIAIGFIGMGLAFYNLLRQLKNVQK</sequence>
<dbReference type="EMBL" id="LT906465">
    <property type="protein sequence ID" value="SNV35615.1"/>
    <property type="molecule type" value="Genomic_DNA"/>
</dbReference>
<dbReference type="Pfam" id="PF09527">
    <property type="entry name" value="ATPase_gene1"/>
    <property type="match status" value="1"/>
</dbReference>
<accession>A0A239WLU0</accession>
<dbReference type="AlphaFoldDB" id="A0A239WLU0"/>
<feature type="transmembrane region" description="Helical" evidence="1">
    <location>
        <begin position="60"/>
        <end position="79"/>
    </location>
</feature>
<dbReference type="Proteomes" id="UP000215196">
    <property type="component" value="Chromosome 1"/>
</dbReference>